<dbReference type="Proteomes" id="UP000326857">
    <property type="component" value="Unassembled WGS sequence"/>
</dbReference>
<reference evidence="2 3" key="1">
    <citation type="submission" date="2019-09" db="EMBL/GenBank/DDBJ databases">
        <authorList>
            <person name="Dittami M. S."/>
        </authorList>
    </citation>
    <scope>NUCLEOTIDE SEQUENCE [LARGE SCALE GENOMIC DNA]</scope>
    <source>
        <strain evidence="2">SPHINGO391</strain>
    </source>
</reference>
<feature type="region of interest" description="Disordered" evidence="1">
    <location>
        <begin position="57"/>
        <end position="105"/>
    </location>
</feature>
<protein>
    <submittedName>
        <fullName evidence="2">Uncharacterized protein</fullName>
    </submittedName>
</protein>
<gene>
    <name evidence="2" type="ORF">SPHINGO391_350219</name>
</gene>
<accession>A0A5E7Y4E9</accession>
<evidence type="ECO:0000313" key="3">
    <source>
        <dbReference type="Proteomes" id="UP000326857"/>
    </source>
</evidence>
<evidence type="ECO:0000313" key="2">
    <source>
        <dbReference type="EMBL" id="VVT01406.1"/>
    </source>
</evidence>
<dbReference type="EMBL" id="CABVLI010000029">
    <property type="protein sequence ID" value="VVT01406.1"/>
    <property type="molecule type" value="Genomic_DNA"/>
</dbReference>
<organism evidence="2 3">
    <name type="scientific">Sphingomonas aurantiaca</name>
    <dbReference type="NCBI Taxonomy" id="185949"/>
    <lineage>
        <taxon>Bacteria</taxon>
        <taxon>Pseudomonadati</taxon>
        <taxon>Pseudomonadota</taxon>
        <taxon>Alphaproteobacteria</taxon>
        <taxon>Sphingomonadales</taxon>
        <taxon>Sphingomonadaceae</taxon>
        <taxon>Sphingomonas</taxon>
    </lineage>
</organism>
<sequence>MAERVDSLVRRRSLAPARRARPGEHRDYLRIVADQAGASLRFGAGLGIVAGLRHGRTGGEPGLCRPTRPAAAGRSVHGHRDPVREVEQRQKRDFRNGRQSSSGFH</sequence>
<feature type="compositionally biased region" description="Basic and acidic residues" evidence="1">
    <location>
        <begin position="78"/>
        <end position="96"/>
    </location>
</feature>
<name>A0A5E7Y4E9_9SPHN</name>
<dbReference type="AlphaFoldDB" id="A0A5E7Y4E9"/>
<evidence type="ECO:0000256" key="1">
    <source>
        <dbReference type="SAM" id="MobiDB-lite"/>
    </source>
</evidence>
<proteinExistence type="predicted"/>